<protein>
    <submittedName>
        <fullName evidence="1">Uncharacterized protein</fullName>
    </submittedName>
</protein>
<proteinExistence type="predicted"/>
<dbReference type="PANTHER" id="PTHR37017">
    <property type="entry name" value="AB HYDROLASE-1 DOMAIN-CONTAINING PROTEIN-RELATED"/>
    <property type="match status" value="1"/>
</dbReference>
<dbReference type="PANTHER" id="PTHR37017:SF10">
    <property type="entry name" value="AB HYDROLASE-1 DOMAIN-CONTAINING PROTEIN"/>
    <property type="match status" value="1"/>
</dbReference>
<dbReference type="InterPro" id="IPR052897">
    <property type="entry name" value="Sec-Metab_Biosynth_Hydrolase"/>
</dbReference>
<dbReference type="Proteomes" id="UP000078544">
    <property type="component" value="Unassembled WGS sequence"/>
</dbReference>
<accession>A0A166U395</accession>
<dbReference type="EMBL" id="AZGY01000002">
    <property type="protein sequence ID" value="OAA31994.1"/>
    <property type="molecule type" value="Genomic_DNA"/>
</dbReference>
<name>A0A166U395_9HYPO</name>
<evidence type="ECO:0000313" key="1">
    <source>
        <dbReference type="EMBL" id="OAA31994.1"/>
    </source>
</evidence>
<evidence type="ECO:0000313" key="2">
    <source>
        <dbReference type="Proteomes" id="UP000078544"/>
    </source>
</evidence>
<sequence>MTQERPPTNSLAEDIIAILHSYGGQIGTNSLAGLGSSLRAKQGLAGGISKLIYLCGYAVPERRYMIQKVVEMGHEALVPIAFDFADDMSMFCRDPRGQVVGPGVEEEEVESYVASLMRWNG</sequence>
<organism evidence="1 2">
    <name type="scientific">Moelleriella libera RCEF 2490</name>
    <dbReference type="NCBI Taxonomy" id="1081109"/>
    <lineage>
        <taxon>Eukaryota</taxon>
        <taxon>Fungi</taxon>
        <taxon>Dikarya</taxon>
        <taxon>Ascomycota</taxon>
        <taxon>Pezizomycotina</taxon>
        <taxon>Sordariomycetes</taxon>
        <taxon>Hypocreomycetidae</taxon>
        <taxon>Hypocreales</taxon>
        <taxon>Clavicipitaceae</taxon>
        <taxon>Moelleriella</taxon>
    </lineage>
</organism>
<dbReference type="OrthoDB" id="408373at2759"/>
<gene>
    <name evidence="1" type="ORF">AAL_01326</name>
</gene>
<reference evidence="1 2" key="1">
    <citation type="journal article" date="2016" name="Genome Biol. Evol.">
        <title>Divergent and convergent evolution of fungal pathogenicity.</title>
        <authorList>
            <person name="Shang Y."/>
            <person name="Xiao G."/>
            <person name="Zheng P."/>
            <person name="Cen K."/>
            <person name="Zhan S."/>
            <person name="Wang C."/>
        </authorList>
    </citation>
    <scope>NUCLEOTIDE SEQUENCE [LARGE SCALE GENOMIC DNA]</scope>
    <source>
        <strain evidence="1 2">RCEF 2490</strain>
    </source>
</reference>
<comment type="caution">
    <text evidence="1">The sequence shown here is derived from an EMBL/GenBank/DDBJ whole genome shotgun (WGS) entry which is preliminary data.</text>
</comment>
<dbReference type="AlphaFoldDB" id="A0A166U395"/>
<dbReference type="STRING" id="1081109.A0A166U395"/>
<keyword evidence="2" id="KW-1185">Reference proteome</keyword>